<dbReference type="EMBL" id="JANEYG010000001">
    <property type="protein sequence ID" value="KAJ8926091.1"/>
    <property type="molecule type" value="Genomic_DNA"/>
</dbReference>
<reference evidence="2 3" key="1">
    <citation type="journal article" date="2023" name="Insect Mol. Biol.">
        <title>Genome sequencing provides insights into the evolution of gene families encoding plant cell wall-degrading enzymes in longhorned beetles.</title>
        <authorList>
            <person name="Shin N.R."/>
            <person name="Okamura Y."/>
            <person name="Kirsch R."/>
            <person name="Pauchet Y."/>
        </authorList>
    </citation>
    <scope>NUCLEOTIDE SEQUENCE [LARGE SCALE GENOMIC DNA]</scope>
    <source>
        <strain evidence="2">EAD_L_NR</strain>
    </source>
</reference>
<comment type="function">
    <text evidence="1">Component of the CCR4-NOT complex which is one of the major cellular mRNA deadenylases and is linked to various cellular processes including bulk mRNA degradation, miRNA-mediated repression, translational repression during translational initiation and general transcription regulation.</text>
</comment>
<gene>
    <name evidence="2" type="ORF">NQ315_009948</name>
</gene>
<evidence type="ECO:0000256" key="1">
    <source>
        <dbReference type="RuleBase" id="RU367083"/>
    </source>
</evidence>
<comment type="subcellular location">
    <subcellularLocation>
        <location evidence="1">Cytoplasm</location>
    </subcellularLocation>
    <subcellularLocation>
        <location evidence="1">Nucleus</location>
    </subcellularLocation>
</comment>
<keyword evidence="1" id="KW-0539">Nucleus</keyword>
<dbReference type="GO" id="GO:0006402">
    <property type="term" value="P:mRNA catabolic process"/>
    <property type="evidence" value="ECO:0007669"/>
    <property type="project" value="TreeGrafter"/>
</dbReference>
<organism evidence="2 3">
    <name type="scientific">Exocentrus adspersus</name>
    <dbReference type="NCBI Taxonomy" id="1586481"/>
    <lineage>
        <taxon>Eukaryota</taxon>
        <taxon>Metazoa</taxon>
        <taxon>Ecdysozoa</taxon>
        <taxon>Arthropoda</taxon>
        <taxon>Hexapoda</taxon>
        <taxon>Insecta</taxon>
        <taxon>Pterygota</taxon>
        <taxon>Neoptera</taxon>
        <taxon>Endopterygota</taxon>
        <taxon>Coleoptera</taxon>
        <taxon>Polyphaga</taxon>
        <taxon>Cucujiformia</taxon>
        <taxon>Chrysomeloidea</taxon>
        <taxon>Cerambycidae</taxon>
        <taxon>Lamiinae</taxon>
        <taxon>Acanthocinini</taxon>
        <taxon>Exocentrus</taxon>
    </lineage>
</organism>
<dbReference type="Proteomes" id="UP001159042">
    <property type="component" value="Unassembled WGS sequence"/>
</dbReference>
<keyword evidence="1" id="KW-0804">Transcription</keyword>
<dbReference type="PANTHER" id="PTHR12979">
    <property type="entry name" value="CCR4-NOT TRANSCRIPTION COMPLEX SUBUNIT 10"/>
    <property type="match status" value="1"/>
</dbReference>
<accession>A0AAV8WIJ8</accession>
<comment type="similarity">
    <text evidence="1">Belongs to the CNOT10 family.</text>
</comment>
<dbReference type="GO" id="GO:0017148">
    <property type="term" value="P:negative regulation of translation"/>
    <property type="evidence" value="ECO:0007669"/>
    <property type="project" value="TreeGrafter"/>
</dbReference>
<dbReference type="GO" id="GO:0030014">
    <property type="term" value="C:CCR4-NOT complex"/>
    <property type="evidence" value="ECO:0007669"/>
    <property type="project" value="UniProtKB-UniRule"/>
</dbReference>
<sequence>MTDKEQEKSPEIVTDQERDLAQNALAEFKKKNYAACLQYINKLEGRANELKVLHNKAVVEYFKSGLKKTEQFQKSLTTICNQFKIKPEKLDDIDHCISQFNQAILLYHQRQYSAAQRIMDRVYKFIEPMEESLAKQVSLLAIELQLCMRQPDKALTLISYLENNLMYGGSIPFKGLDKTGKEKKIQLPPPKPLSEEFERKLLKYKIRCYLMNHSLGTAVKEIQVLLKDKSVSLFGGGELD</sequence>
<name>A0AAV8WIJ8_9CUCU</name>
<dbReference type="InterPro" id="IPR039740">
    <property type="entry name" value="CNOT10"/>
</dbReference>
<evidence type="ECO:0000313" key="3">
    <source>
        <dbReference type="Proteomes" id="UP001159042"/>
    </source>
</evidence>
<dbReference type="GO" id="GO:0005737">
    <property type="term" value="C:cytoplasm"/>
    <property type="evidence" value="ECO:0007669"/>
    <property type="project" value="UniProtKB-SubCell"/>
</dbReference>
<evidence type="ECO:0000313" key="2">
    <source>
        <dbReference type="EMBL" id="KAJ8926091.1"/>
    </source>
</evidence>
<dbReference type="AlphaFoldDB" id="A0AAV8WIJ8"/>
<keyword evidence="1" id="KW-0805">Transcription regulation</keyword>
<dbReference type="GO" id="GO:0031047">
    <property type="term" value="P:regulatory ncRNA-mediated gene silencing"/>
    <property type="evidence" value="ECO:0007669"/>
    <property type="project" value="UniProtKB-UniRule"/>
</dbReference>
<keyword evidence="1" id="KW-0943">RNA-mediated gene silencing</keyword>
<keyword evidence="1" id="KW-0810">Translation regulation</keyword>
<dbReference type="GO" id="GO:0005634">
    <property type="term" value="C:nucleus"/>
    <property type="evidence" value="ECO:0007669"/>
    <property type="project" value="UniProtKB-SubCell"/>
</dbReference>
<protein>
    <recommendedName>
        <fullName evidence="1">CCR4-NOT transcription complex subunit 10</fullName>
    </recommendedName>
</protein>
<comment type="caution">
    <text evidence="2">The sequence shown here is derived from an EMBL/GenBank/DDBJ whole genome shotgun (WGS) entry which is preliminary data.</text>
</comment>
<keyword evidence="3" id="KW-1185">Reference proteome</keyword>
<proteinExistence type="inferred from homology"/>
<dbReference type="PANTHER" id="PTHR12979:SF5">
    <property type="entry name" value="CCR4-NOT TRANSCRIPTION COMPLEX SUBUNIT 10"/>
    <property type="match status" value="1"/>
</dbReference>
<keyword evidence="1" id="KW-0963">Cytoplasm</keyword>